<accession>W9RU83</accession>
<feature type="compositionally biased region" description="Polar residues" evidence="8">
    <location>
        <begin position="1163"/>
        <end position="1176"/>
    </location>
</feature>
<dbReference type="SUPFAM" id="SSF52058">
    <property type="entry name" value="L domain-like"/>
    <property type="match status" value="1"/>
</dbReference>
<dbReference type="Pfam" id="PF00931">
    <property type="entry name" value="NB-ARC"/>
    <property type="match status" value="1"/>
</dbReference>
<evidence type="ECO:0000256" key="1">
    <source>
        <dbReference type="ARBA" id="ARBA00011982"/>
    </source>
</evidence>
<dbReference type="PRINTS" id="PR00364">
    <property type="entry name" value="DISEASERSIST"/>
</dbReference>
<dbReference type="eggNOG" id="ENOG502SI7S">
    <property type="taxonomic scope" value="Eukaryota"/>
</dbReference>
<dbReference type="EMBL" id="KE345641">
    <property type="protein sequence ID" value="EXC10452.1"/>
    <property type="molecule type" value="Genomic_DNA"/>
</dbReference>
<evidence type="ECO:0000256" key="3">
    <source>
        <dbReference type="ARBA" id="ARBA00022737"/>
    </source>
</evidence>
<evidence type="ECO:0000313" key="10">
    <source>
        <dbReference type="EMBL" id="EXC10452.1"/>
    </source>
</evidence>
<evidence type="ECO:0000259" key="9">
    <source>
        <dbReference type="PROSITE" id="PS50104"/>
    </source>
</evidence>
<evidence type="ECO:0000256" key="4">
    <source>
        <dbReference type="ARBA" id="ARBA00022801"/>
    </source>
</evidence>
<dbReference type="Pfam" id="PF07725">
    <property type="entry name" value="LRR_3"/>
    <property type="match status" value="1"/>
</dbReference>
<proteinExistence type="predicted"/>
<dbReference type="Pfam" id="PF01582">
    <property type="entry name" value="TIR"/>
    <property type="match status" value="1"/>
</dbReference>
<sequence length="1251" mass="142209">MPSSSYSSISTPNPMKYDVFLSFRSADVGDNFVSHLYSALCLKKIKTYWNPHEDLMKEDEKISSGATKAIIEESKLSVVIFSENYASSPKCLHELVHVLECKGKGQFVVPVFYHVDPSNLSKQKGSKVETTFIDEVDEWRRALEAARSLSGWSSFDIRPESKLVGEIVEDVVKKLNISPSNYSELLVGIDERIEKIESMLRIGSPDAIRIVGIFGPGGMGKTTLAHVVYNKLSSHFDSCYFLWNVKDESKRHGLIELRNKLLAELLGKRNQDSSYPSFGPKFRRKKVLIVLDDVNNSNQFKLLASKQELFGHGSRIIVTTRDAQVLKSIGADVYKIEELNYQEALQLFHSTCFGKISPTKEYWELSKQIVDYANGYPLALKILCSNLYDRGIEAWEDMLTKMKEAPKIKFAKILKICYDALDSNQKEIFLDIACFYRGEKRDLVERILAHDLPTFISVAIDDLIAKSLITLGHSNELQMHDLIQEMGREIARHESFMKPGIHSRLWSAKDAHEVLKYNKGTAAIKGLSLDMSEIEEELHLDPRTFKAMANLRLLKIYSSSTDTPKTGYIHRDLTYLPDTLTYLHWEGYPSTSLPQNFSPKNLVELNLSHSKLEKLWNGVLSLENLKMIDLSHSLNLVQVPDLSRASNLKYIDIQCCTSLCDVPSDFQHLYQLTTLNLNGCLSLDKFPELPRNIKELYMSGTNIKNLPSSIERLSSLKKLELSNCKRLERLPSSICKLNALKHLNLSGCSEFECFPEIVEAMEHLLFLSLNETRIRELPSSIGNLVALEVLELEGCENLESLPRNIYSLSKLEILIASDCAKLKALPGPGQFVHFPSLSQLNLNNCSVLEVPDDQLFIFSTLECLDLSGNENIEGIPSSIKQLSRLKHLYISNCKNLRSLPEIPLSLETVDAYGCTSLKTVSSSKTALTRGWDHLYACSEKLVFFNCLKLDKNARNNLIIDSQLRILRMATVSRITSKHVIEYPSVSICYPGNQIPEWFSNQSAGSSISIELSPHWKNTNFLGFTLCVVAAPFAEHKFHPQIHFYCESHFRFKDGESRTLNCFWRGYSQDNDDEDKSRIFLKSNHVFLWYAPFHHGLEDIFSNSTEALFEFYPIDSLEEKVDFCKVKKCGIHMLYLQETAQFDLIEYYRGWEPKVEEISALCGDNSSSERGTSNPNNGIEELEEEEDVILRESQPSTDGDVDSNIGEEGNDNQHRSGCLSFLSRIKGKYKLPSFYHIFFFSFNEAEYRKNGC</sequence>
<gene>
    <name evidence="10" type="ORF">L484_008619</name>
</gene>
<dbReference type="Proteomes" id="UP000030645">
    <property type="component" value="Unassembled WGS sequence"/>
</dbReference>
<feature type="domain" description="TIR" evidence="9">
    <location>
        <begin position="15"/>
        <end position="175"/>
    </location>
</feature>
<dbReference type="FunFam" id="3.80.10.10:FF:000386">
    <property type="entry name" value="Disease resistance protein RPS4"/>
    <property type="match status" value="1"/>
</dbReference>
<dbReference type="Gene3D" id="3.80.10.10">
    <property type="entry name" value="Ribonuclease Inhibitor"/>
    <property type="match status" value="3"/>
</dbReference>
<dbReference type="InterPro" id="IPR044974">
    <property type="entry name" value="Disease_R_plants"/>
</dbReference>
<dbReference type="PANTHER" id="PTHR11017">
    <property type="entry name" value="LEUCINE-RICH REPEAT-CONTAINING PROTEIN"/>
    <property type="match status" value="1"/>
</dbReference>
<dbReference type="InterPro" id="IPR035897">
    <property type="entry name" value="Toll_tir_struct_dom_sf"/>
</dbReference>
<evidence type="ECO:0000256" key="6">
    <source>
        <dbReference type="ARBA" id="ARBA00023027"/>
    </source>
</evidence>
<dbReference type="PROSITE" id="PS50104">
    <property type="entry name" value="TIR"/>
    <property type="match status" value="1"/>
</dbReference>
<dbReference type="InterPro" id="IPR058546">
    <property type="entry name" value="RPS4B/Roq1-like_LRR"/>
</dbReference>
<keyword evidence="2" id="KW-0433">Leucine-rich repeat</keyword>
<dbReference type="Pfam" id="PF20160">
    <property type="entry name" value="C-JID"/>
    <property type="match status" value="1"/>
</dbReference>
<dbReference type="Gene3D" id="3.40.50.300">
    <property type="entry name" value="P-loop containing nucleotide triphosphate hydrolases"/>
    <property type="match status" value="1"/>
</dbReference>
<keyword evidence="3" id="KW-0677">Repeat</keyword>
<protein>
    <recommendedName>
        <fullName evidence="1">ADP-ribosyl cyclase/cyclic ADP-ribose hydrolase</fullName>
        <ecNumber evidence="1">3.2.2.6</ecNumber>
    </recommendedName>
</protein>
<reference evidence="11" key="1">
    <citation type="submission" date="2013-01" db="EMBL/GenBank/DDBJ databases">
        <title>Draft Genome Sequence of a Mulberry Tree, Morus notabilis C.K. Schneid.</title>
        <authorList>
            <person name="He N."/>
            <person name="Zhao S."/>
        </authorList>
    </citation>
    <scope>NUCLEOTIDE SEQUENCE</scope>
</reference>
<dbReference type="InterPro" id="IPR042197">
    <property type="entry name" value="Apaf_helical"/>
</dbReference>
<dbReference type="GO" id="GO:0061809">
    <property type="term" value="F:NAD+ nucleosidase activity, cyclic ADP-ribose generating"/>
    <property type="evidence" value="ECO:0007669"/>
    <property type="project" value="UniProtKB-EC"/>
</dbReference>
<dbReference type="InterPro" id="IPR011713">
    <property type="entry name" value="Leu-rich_rpt_3"/>
</dbReference>
<keyword evidence="11" id="KW-1185">Reference proteome</keyword>
<evidence type="ECO:0000256" key="8">
    <source>
        <dbReference type="SAM" id="MobiDB-lite"/>
    </source>
</evidence>
<dbReference type="KEGG" id="mnt:21391979"/>
<name>W9RU83_9ROSA</name>
<dbReference type="GO" id="GO:0007165">
    <property type="term" value="P:signal transduction"/>
    <property type="evidence" value="ECO:0007669"/>
    <property type="project" value="InterPro"/>
</dbReference>
<dbReference type="SUPFAM" id="SSF52200">
    <property type="entry name" value="Toll/Interleukin receptor TIR domain"/>
    <property type="match status" value="1"/>
</dbReference>
<dbReference type="SUPFAM" id="SSF52540">
    <property type="entry name" value="P-loop containing nucleoside triphosphate hydrolases"/>
    <property type="match status" value="1"/>
</dbReference>
<dbReference type="InterPro" id="IPR045344">
    <property type="entry name" value="C-JID"/>
</dbReference>
<dbReference type="Pfam" id="PF23286">
    <property type="entry name" value="LRR_13"/>
    <property type="match status" value="1"/>
</dbReference>
<feature type="region of interest" description="Disordered" evidence="8">
    <location>
        <begin position="1161"/>
        <end position="1213"/>
    </location>
</feature>
<evidence type="ECO:0000313" key="11">
    <source>
        <dbReference type="Proteomes" id="UP000030645"/>
    </source>
</evidence>
<dbReference type="InterPro" id="IPR000157">
    <property type="entry name" value="TIR_dom"/>
</dbReference>
<evidence type="ECO:0000256" key="2">
    <source>
        <dbReference type="ARBA" id="ARBA00022614"/>
    </source>
</evidence>
<dbReference type="EC" id="3.2.2.6" evidence="1"/>
<organism evidence="10 11">
    <name type="scientific">Morus notabilis</name>
    <dbReference type="NCBI Taxonomy" id="981085"/>
    <lineage>
        <taxon>Eukaryota</taxon>
        <taxon>Viridiplantae</taxon>
        <taxon>Streptophyta</taxon>
        <taxon>Embryophyta</taxon>
        <taxon>Tracheophyta</taxon>
        <taxon>Spermatophyta</taxon>
        <taxon>Magnoliopsida</taxon>
        <taxon>eudicotyledons</taxon>
        <taxon>Gunneridae</taxon>
        <taxon>Pentapetalae</taxon>
        <taxon>rosids</taxon>
        <taxon>fabids</taxon>
        <taxon>Rosales</taxon>
        <taxon>Moraceae</taxon>
        <taxon>Moreae</taxon>
        <taxon>Morus</taxon>
    </lineage>
</organism>
<dbReference type="OrthoDB" id="849147at2759"/>
<dbReference type="InterPro" id="IPR002182">
    <property type="entry name" value="NB-ARC"/>
</dbReference>
<dbReference type="SMART" id="SM00255">
    <property type="entry name" value="TIR"/>
    <property type="match status" value="1"/>
</dbReference>
<keyword evidence="5" id="KW-0611">Plant defense</keyword>
<dbReference type="InterPro" id="IPR058192">
    <property type="entry name" value="WHD_ROQ1-like"/>
</dbReference>
<dbReference type="Gene3D" id="1.10.8.430">
    <property type="entry name" value="Helical domain of apoptotic protease-activating factors"/>
    <property type="match status" value="1"/>
</dbReference>
<dbReference type="Gene3D" id="3.40.50.10140">
    <property type="entry name" value="Toll/interleukin-1 receptor homology (TIR) domain"/>
    <property type="match status" value="1"/>
</dbReference>
<evidence type="ECO:0000256" key="5">
    <source>
        <dbReference type="ARBA" id="ARBA00022821"/>
    </source>
</evidence>
<dbReference type="AlphaFoldDB" id="W9RU83"/>
<keyword evidence="4" id="KW-0378">Hydrolase</keyword>
<comment type="catalytic activity">
    <reaction evidence="7">
        <text>NAD(+) + H2O = ADP-D-ribose + nicotinamide + H(+)</text>
        <dbReference type="Rhea" id="RHEA:16301"/>
        <dbReference type="ChEBI" id="CHEBI:15377"/>
        <dbReference type="ChEBI" id="CHEBI:15378"/>
        <dbReference type="ChEBI" id="CHEBI:17154"/>
        <dbReference type="ChEBI" id="CHEBI:57540"/>
        <dbReference type="ChEBI" id="CHEBI:57967"/>
        <dbReference type="EC" id="3.2.2.6"/>
    </reaction>
    <physiologicalReaction direction="left-to-right" evidence="7">
        <dbReference type="Rhea" id="RHEA:16302"/>
    </physiologicalReaction>
</comment>
<dbReference type="GO" id="GO:0043531">
    <property type="term" value="F:ADP binding"/>
    <property type="evidence" value="ECO:0007669"/>
    <property type="project" value="InterPro"/>
</dbReference>
<keyword evidence="6" id="KW-0520">NAD</keyword>
<dbReference type="Pfam" id="PF23282">
    <property type="entry name" value="WHD_ROQ1"/>
    <property type="match status" value="1"/>
</dbReference>
<dbReference type="InterPro" id="IPR032675">
    <property type="entry name" value="LRR_dom_sf"/>
</dbReference>
<evidence type="ECO:0000256" key="7">
    <source>
        <dbReference type="ARBA" id="ARBA00047304"/>
    </source>
</evidence>
<dbReference type="InterPro" id="IPR027417">
    <property type="entry name" value="P-loop_NTPase"/>
</dbReference>
<dbReference type="PANTHER" id="PTHR11017:SF479">
    <property type="entry name" value="DISEASE RESISTANCE PROTEIN (TIR-NBS-LRR CLASS) FAMILY"/>
    <property type="match status" value="1"/>
</dbReference>
<dbReference type="GO" id="GO:0006952">
    <property type="term" value="P:defense response"/>
    <property type="evidence" value="ECO:0007669"/>
    <property type="project" value="InterPro"/>
</dbReference>